<evidence type="ECO:0000313" key="3">
    <source>
        <dbReference type="EMBL" id="KAF7712390.1"/>
    </source>
</evidence>
<dbReference type="Proteomes" id="UP000631181">
    <property type="component" value="Unassembled WGS sequence"/>
</dbReference>
<dbReference type="Gene3D" id="1.20.120.1020">
    <property type="entry name" value="Prion-inhibition and propagation, HeLo domain"/>
    <property type="match status" value="1"/>
</dbReference>
<feature type="domain" description="Azaphilone pigments biosynthesis cluster protein L N-terminal" evidence="2">
    <location>
        <begin position="2"/>
        <end position="184"/>
    </location>
</feature>
<comment type="caution">
    <text evidence="3">The sequence shown here is derived from an EMBL/GenBank/DDBJ whole genome shotgun (WGS) entry which is preliminary data.</text>
</comment>
<keyword evidence="1" id="KW-0732">Signal</keyword>
<keyword evidence="4" id="KW-1185">Reference proteome</keyword>
<dbReference type="InterPro" id="IPR038305">
    <property type="entry name" value="HeLo_sf"/>
</dbReference>
<evidence type="ECO:0000313" key="4">
    <source>
        <dbReference type="Proteomes" id="UP000631181"/>
    </source>
</evidence>
<organism evidence="3 4">
    <name type="scientific">Penicillium ucsense</name>
    <dbReference type="NCBI Taxonomy" id="2839758"/>
    <lineage>
        <taxon>Eukaryota</taxon>
        <taxon>Fungi</taxon>
        <taxon>Dikarya</taxon>
        <taxon>Ascomycota</taxon>
        <taxon>Pezizomycotina</taxon>
        <taxon>Eurotiomycetes</taxon>
        <taxon>Eurotiomycetidae</taxon>
        <taxon>Eurotiales</taxon>
        <taxon>Aspergillaceae</taxon>
        <taxon>Penicillium</taxon>
    </lineage>
</organism>
<evidence type="ECO:0000256" key="1">
    <source>
        <dbReference type="SAM" id="SignalP"/>
    </source>
</evidence>
<dbReference type="EMBL" id="WIWV01000183">
    <property type="protein sequence ID" value="KAF7712390.1"/>
    <property type="molecule type" value="Genomic_DNA"/>
</dbReference>
<accession>A0A8J8VW17</accession>
<feature type="signal peptide" evidence="1">
    <location>
        <begin position="1"/>
        <end position="18"/>
    </location>
</feature>
<dbReference type="Pfam" id="PF17111">
    <property type="entry name" value="PigL_N"/>
    <property type="match status" value="1"/>
</dbReference>
<dbReference type="AlphaFoldDB" id="A0A8J8VW17"/>
<name>A0A8J8VW17_9EURO</name>
<evidence type="ECO:0000259" key="2">
    <source>
        <dbReference type="Pfam" id="PF17111"/>
    </source>
</evidence>
<dbReference type="InterPro" id="IPR031348">
    <property type="entry name" value="PigL_N"/>
</dbReference>
<protein>
    <recommendedName>
        <fullName evidence="2">Azaphilone pigments biosynthesis cluster protein L N-terminal domain-containing protein</fullName>
    </recommendedName>
</protein>
<proteinExistence type="predicted"/>
<sequence length="186" mass="20601">MAEPISLASGLVALATFAFQSSVSLFNTVQSYNSHPKRVRDLTEELDTLNRVLDALRETVNANSDANFATLEYPLLRCGNACKDFEEKLKKCSTRSSGSRTSFREWAKLKYMGEDIDGFRRMLAGYKSTIIIALTDANLLESYKNMIESTTDDLEAHLESINESLEKIVGKNASGSSTEAAELQLI</sequence>
<dbReference type="OrthoDB" id="5068804at2759"/>
<gene>
    <name evidence="3" type="ORF">PECM_002922</name>
</gene>
<feature type="chain" id="PRO_5035282394" description="Azaphilone pigments biosynthesis cluster protein L N-terminal domain-containing protein" evidence="1">
    <location>
        <begin position="19"/>
        <end position="186"/>
    </location>
</feature>
<reference evidence="3" key="1">
    <citation type="journal article" date="2020" name="Front. Microbiol.">
        <title>Gene regulatory networks of Penicillium echinulatum 2HH and Penicillium oxalicum 114-2 inferred by a computational biology approach.</title>
        <authorList>
            <person name="Lenz A.R."/>
            <person name="Galan-Vasquez E."/>
            <person name="Balbinot E."/>
            <person name="De Abreu F.P."/>
            <person name="De Oliveira N.S."/>
            <person name="Da Rosa L.O."/>
            <person name="De Avila E Silva S."/>
            <person name="Camassola M."/>
            <person name="Dillon A.J.P."/>
            <person name="Perez-Rueda E."/>
        </authorList>
    </citation>
    <scope>NUCLEOTIDE SEQUENCE</scope>
    <source>
        <strain evidence="3">S1M29</strain>
    </source>
</reference>